<dbReference type="Gene3D" id="3.30.565.10">
    <property type="entry name" value="Histidine kinase-like ATPase, C-terminal domain"/>
    <property type="match status" value="1"/>
</dbReference>
<feature type="transmembrane region" description="Helical" evidence="8">
    <location>
        <begin position="232"/>
        <end position="253"/>
    </location>
</feature>
<dbReference type="GO" id="GO:0000155">
    <property type="term" value="F:phosphorelay sensor kinase activity"/>
    <property type="evidence" value="ECO:0007669"/>
    <property type="project" value="InterPro"/>
</dbReference>
<dbReference type="InterPro" id="IPR003594">
    <property type="entry name" value="HATPase_dom"/>
</dbReference>
<feature type="transmembrane region" description="Helical" evidence="8">
    <location>
        <begin position="65"/>
        <end position="89"/>
    </location>
</feature>
<dbReference type="InterPro" id="IPR036097">
    <property type="entry name" value="HisK_dim/P_sf"/>
</dbReference>
<dbReference type="PANTHER" id="PTHR43711:SF1">
    <property type="entry name" value="HISTIDINE KINASE 1"/>
    <property type="match status" value="1"/>
</dbReference>
<evidence type="ECO:0000256" key="7">
    <source>
        <dbReference type="SAM" id="Coils"/>
    </source>
</evidence>
<accession>A0A2G9ZE79</accession>
<feature type="transmembrane region" description="Helical" evidence="8">
    <location>
        <begin position="259"/>
        <end position="279"/>
    </location>
</feature>
<dbReference type="PRINTS" id="PR00344">
    <property type="entry name" value="BCTRLSENSOR"/>
</dbReference>
<dbReference type="SUPFAM" id="SSF47384">
    <property type="entry name" value="Homodimeric domain of signal transducing histidine kinase"/>
    <property type="match status" value="1"/>
</dbReference>
<organism evidence="10 11">
    <name type="scientific">bacterium (Candidatus Gribaldobacteria) CG23_combo_of_CG06-09_8_20_14_all_37_87_8</name>
    <dbReference type="NCBI Taxonomy" id="2014278"/>
    <lineage>
        <taxon>Bacteria</taxon>
        <taxon>Candidatus Gribaldobacteria</taxon>
    </lineage>
</organism>
<feature type="domain" description="Histidine kinase" evidence="9">
    <location>
        <begin position="326"/>
        <end position="551"/>
    </location>
</feature>
<keyword evidence="5" id="KW-0418">Kinase</keyword>
<dbReference type="Gene3D" id="1.10.287.130">
    <property type="match status" value="1"/>
</dbReference>
<reference evidence="10 11" key="1">
    <citation type="submission" date="2017-09" db="EMBL/GenBank/DDBJ databases">
        <title>Depth-based differentiation of microbial function through sediment-hosted aquifers and enrichment of novel symbionts in the deep terrestrial subsurface.</title>
        <authorList>
            <person name="Probst A.J."/>
            <person name="Ladd B."/>
            <person name="Jarett J.K."/>
            <person name="Geller-Mcgrath D.E."/>
            <person name="Sieber C.M."/>
            <person name="Emerson J.B."/>
            <person name="Anantharaman K."/>
            <person name="Thomas B.C."/>
            <person name="Malmstrom R."/>
            <person name="Stieglmeier M."/>
            <person name="Klingl A."/>
            <person name="Woyke T."/>
            <person name="Ryan C.M."/>
            <person name="Banfield J.F."/>
        </authorList>
    </citation>
    <scope>NUCLEOTIDE SEQUENCE [LARGE SCALE GENOMIC DNA]</scope>
    <source>
        <strain evidence="10">CG23_combo_of_CG06-09_8_20_14_all_37_87_8</strain>
    </source>
</reference>
<feature type="transmembrane region" description="Helical" evidence="8">
    <location>
        <begin position="6"/>
        <end position="27"/>
    </location>
</feature>
<proteinExistence type="predicted"/>
<evidence type="ECO:0000256" key="5">
    <source>
        <dbReference type="ARBA" id="ARBA00022777"/>
    </source>
</evidence>
<evidence type="ECO:0000256" key="8">
    <source>
        <dbReference type="SAM" id="Phobius"/>
    </source>
</evidence>
<feature type="transmembrane region" description="Helical" evidence="8">
    <location>
        <begin position="205"/>
        <end position="225"/>
    </location>
</feature>
<dbReference type="InterPro" id="IPR005467">
    <property type="entry name" value="His_kinase_dom"/>
</dbReference>
<dbReference type="InterPro" id="IPR036890">
    <property type="entry name" value="HATPase_C_sf"/>
</dbReference>
<keyword evidence="6" id="KW-0902">Two-component regulatory system</keyword>
<evidence type="ECO:0000256" key="3">
    <source>
        <dbReference type="ARBA" id="ARBA00022553"/>
    </source>
</evidence>
<keyword evidence="4" id="KW-0808">Transferase</keyword>
<keyword evidence="8" id="KW-0472">Membrane</keyword>
<keyword evidence="7" id="KW-0175">Coiled coil</keyword>
<dbReference type="EMBL" id="PCSB01000077">
    <property type="protein sequence ID" value="PIP31421.1"/>
    <property type="molecule type" value="Genomic_DNA"/>
</dbReference>
<protein>
    <recommendedName>
        <fullName evidence="2">histidine kinase</fullName>
        <ecNumber evidence="2">2.7.13.3</ecNumber>
    </recommendedName>
</protein>
<evidence type="ECO:0000256" key="2">
    <source>
        <dbReference type="ARBA" id="ARBA00012438"/>
    </source>
</evidence>
<dbReference type="CDD" id="cd00082">
    <property type="entry name" value="HisKA"/>
    <property type="match status" value="1"/>
</dbReference>
<evidence type="ECO:0000259" key="9">
    <source>
        <dbReference type="PROSITE" id="PS50109"/>
    </source>
</evidence>
<keyword evidence="8" id="KW-1133">Transmembrane helix</keyword>
<evidence type="ECO:0000256" key="4">
    <source>
        <dbReference type="ARBA" id="ARBA00022679"/>
    </source>
</evidence>
<dbReference type="EC" id="2.7.13.3" evidence="2"/>
<dbReference type="SUPFAM" id="SSF55874">
    <property type="entry name" value="ATPase domain of HSP90 chaperone/DNA topoisomerase II/histidine kinase"/>
    <property type="match status" value="1"/>
</dbReference>
<evidence type="ECO:0000313" key="11">
    <source>
        <dbReference type="Proteomes" id="UP000230447"/>
    </source>
</evidence>
<evidence type="ECO:0000256" key="1">
    <source>
        <dbReference type="ARBA" id="ARBA00000085"/>
    </source>
</evidence>
<dbReference type="PROSITE" id="PS50109">
    <property type="entry name" value="HIS_KIN"/>
    <property type="match status" value="1"/>
</dbReference>
<dbReference type="FunFam" id="3.30.565.10:FF:000006">
    <property type="entry name" value="Sensor histidine kinase WalK"/>
    <property type="match status" value="1"/>
</dbReference>
<feature type="transmembrane region" description="Helical" evidence="8">
    <location>
        <begin position="101"/>
        <end position="124"/>
    </location>
</feature>
<sequence length="551" mass="62157">MIPFLTLNKILVLVISATSAWIGFIAYRHNPKAKPNKMIVAMVALMLFWVDFAYLARMVNDSNPGLALVFLKIAWFVTPLFFALLYFLAIYLFSEKKDKSLLSYLVSFVAILLACGTGFTHLVITGTKIVKDYFTISYGVGMIAFLGGILFLIVAALYIPLRNYSYFSLAQKNRVLYFLTGAFIFYTANFIFNITLPIFFQITRYYWIADYSTVFLLGFVIYAVVKQKLFGLKIILTQLLIGSIALLLLADFISAGKSLTFFLKGILFVSFLSFGWLLTKSVQREIGQKEQIDRYATQLAITNKKLKDAYQKVKKLDKAKSEFIYIASHQLRTPLTAIKGYISMLLEGDYGKIQSQGQKKVVENVFSANERIIALVNSLLNLSRLESGKIKINKEKVNLEELLEQIVKDFQQQASNKNLALSFEKPKVKIKEIEIDREKIREVVSNLIDNALKYTPTGTIKVKLDKIKKKGRGEFVLVSVVDTGEGMGKEEIAKLFNSFSRAKAGTKHWVSGTGLGLYIAKKFVLMHQGHIKAISEGKGKGSKFCIELPIK</sequence>
<evidence type="ECO:0000313" key="10">
    <source>
        <dbReference type="EMBL" id="PIP31421.1"/>
    </source>
</evidence>
<feature type="transmembrane region" description="Helical" evidence="8">
    <location>
        <begin position="136"/>
        <end position="159"/>
    </location>
</feature>
<gene>
    <name evidence="10" type="ORF">COX24_03695</name>
</gene>
<keyword evidence="3" id="KW-0597">Phosphoprotein</keyword>
<dbReference type="SMART" id="SM00388">
    <property type="entry name" value="HisKA"/>
    <property type="match status" value="1"/>
</dbReference>
<feature type="coiled-coil region" evidence="7">
    <location>
        <begin position="385"/>
        <end position="450"/>
    </location>
</feature>
<dbReference type="PANTHER" id="PTHR43711">
    <property type="entry name" value="TWO-COMPONENT HISTIDINE KINASE"/>
    <property type="match status" value="1"/>
</dbReference>
<evidence type="ECO:0000256" key="6">
    <source>
        <dbReference type="ARBA" id="ARBA00023012"/>
    </source>
</evidence>
<feature type="transmembrane region" description="Helical" evidence="8">
    <location>
        <begin position="175"/>
        <end position="199"/>
    </location>
</feature>
<comment type="caution">
    <text evidence="10">The sequence shown here is derived from an EMBL/GenBank/DDBJ whole genome shotgun (WGS) entry which is preliminary data.</text>
</comment>
<dbReference type="Proteomes" id="UP000230447">
    <property type="component" value="Unassembled WGS sequence"/>
</dbReference>
<comment type="catalytic activity">
    <reaction evidence="1">
        <text>ATP + protein L-histidine = ADP + protein N-phospho-L-histidine.</text>
        <dbReference type="EC" id="2.7.13.3"/>
    </reaction>
</comment>
<dbReference type="Pfam" id="PF02518">
    <property type="entry name" value="HATPase_c"/>
    <property type="match status" value="1"/>
</dbReference>
<dbReference type="InterPro" id="IPR050736">
    <property type="entry name" value="Sensor_HK_Regulatory"/>
</dbReference>
<dbReference type="InterPro" id="IPR003661">
    <property type="entry name" value="HisK_dim/P_dom"/>
</dbReference>
<dbReference type="SMART" id="SM00387">
    <property type="entry name" value="HATPase_c"/>
    <property type="match status" value="1"/>
</dbReference>
<dbReference type="InterPro" id="IPR004358">
    <property type="entry name" value="Sig_transdc_His_kin-like_C"/>
</dbReference>
<keyword evidence="8" id="KW-0812">Transmembrane</keyword>
<feature type="transmembrane region" description="Helical" evidence="8">
    <location>
        <begin position="39"/>
        <end position="59"/>
    </location>
</feature>
<dbReference type="AlphaFoldDB" id="A0A2G9ZE79"/>
<name>A0A2G9ZE79_9BACT</name>
<dbReference type="Pfam" id="PF00512">
    <property type="entry name" value="HisKA"/>
    <property type="match status" value="1"/>
</dbReference>